<keyword evidence="3" id="KW-1185">Reference proteome</keyword>
<comment type="caution">
    <text evidence="2">The sequence shown here is derived from an EMBL/GenBank/DDBJ whole genome shotgun (WGS) entry which is preliminary data.</text>
</comment>
<dbReference type="EMBL" id="CAUOFW020003203">
    <property type="protein sequence ID" value="CAK9158565.1"/>
    <property type="molecule type" value="Genomic_DNA"/>
</dbReference>
<evidence type="ECO:0000256" key="1">
    <source>
        <dbReference type="SAM" id="MobiDB-lite"/>
    </source>
</evidence>
<feature type="region of interest" description="Disordered" evidence="1">
    <location>
        <begin position="1"/>
        <end position="22"/>
    </location>
</feature>
<organism evidence="2 3">
    <name type="scientific">Ilex paraguariensis</name>
    <name type="common">yerba mate</name>
    <dbReference type="NCBI Taxonomy" id="185542"/>
    <lineage>
        <taxon>Eukaryota</taxon>
        <taxon>Viridiplantae</taxon>
        <taxon>Streptophyta</taxon>
        <taxon>Embryophyta</taxon>
        <taxon>Tracheophyta</taxon>
        <taxon>Spermatophyta</taxon>
        <taxon>Magnoliopsida</taxon>
        <taxon>eudicotyledons</taxon>
        <taxon>Gunneridae</taxon>
        <taxon>Pentapetalae</taxon>
        <taxon>asterids</taxon>
        <taxon>campanulids</taxon>
        <taxon>Aquifoliales</taxon>
        <taxon>Aquifoliaceae</taxon>
        <taxon>Ilex</taxon>
    </lineage>
</organism>
<evidence type="ECO:0008006" key="4">
    <source>
        <dbReference type="Google" id="ProtNLM"/>
    </source>
</evidence>
<dbReference type="AlphaFoldDB" id="A0ABC8SRU4"/>
<reference evidence="2 3" key="1">
    <citation type="submission" date="2024-02" db="EMBL/GenBank/DDBJ databases">
        <authorList>
            <person name="Vignale AGUSTIN F."/>
            <person name="Sosa J E."/>
            <person name="Modenutti C."/>
        </authorList>
    </citation>
    <scope>NUCLEOTIDE SEQUENCE [LARGE SCALE GENOMIC DNA]</scope>
</reference>
<feature type="compositionally biased region" description="Polar residues" evidence="1">
    <location>
        <begin position="1"/>
        <end position="20"/>
    </location>
</feature>
<dbReference type="Proteomes" id="UP001642360">
    <property type="component" value="Unassembled WGS sequence"/>
</dbReference>
<evidence type="ECO:0000313" key="2">
    <source>
        <dbReference type="EMBL" id="CAK9158565.1"/>
    </source>
</evidence>
<feature type="non-terminal residue" evidence="2">
    <location>
        <position position="1"/>
    </location>
</feature>
<gene>
    <name evidence="2" type="ORF">ILEXP_LOCUS27216</name>
</gene>
<name>A0ABC8SRU4_9AQUA</name>
<proteinExistence type="predicted"/>
<sequence>TTTRNRTNNGAIASSSQGTNDADMMQTMREIARVMSLSESSGMYSMTALKEFQRQNPQVFNGEPDSIVADNWIR</sequence>
<evidence type="ECO:0000313" key="3">
    <source>
        <dbReference type="Proteomes" id="UP001642360"/>
    </source>
</evidence>
<protein>
    <recommendedName>
        <fullName evidence="4">Nucleoprotein</fullName>
    </recommendedName>
</protein>
<accession>A0ABC8SRU4</accession>